<evidence type="ECO:0000256" key="14">
    <source>
        <dbReference type="ARBA" id="ARBA00022989"/>
    </source>
</evidence>
<feature type="transmembrane region" description="Helical" evidence="18">
    <location>
        <begin position="774"/>
        <end position="793"/>
    </location>
</feature>
<keyword evidence="11 18" id="KW-0067">ATP-binding</keyword>
<dbReference type="SUPFAM" id="SSF56784">
    <property type="entry name" value="HAD-like"/>
    <property type="match status" value="1"/>
</dbReference>
<dbReference type="EC" id="7.2.2.8" evidence="3"/>
<keyword evidence="4" id="KW-0813">Transport</keyword>
<dbReference type="NCBIfam" id="TIGR01511">
    <property type="entry name" value="ATPase-IB1_Cu"/>
    <property type="match status" value="1"/>
</dbReference>
<dbReference type="PROSITE" id="PS50846">
    <property type="entry name" value="HMA_2"/>
    <property type="match status" value="2"/>
</dbReference>
<evidence type="ECO:0000256" key="2">
    <source>
        <dbReference type="ARBA" id="ARBA00006024"/>
    </source>
</evidence>
<keyword evidence="20" id="KW-0614">Plasmid</keyword>
<feature type="domain" description="HMA" evidence="19">
    <location>
        <begin position="83"/>
        <end position="149"/>
    </location>
</feature>
<dbReference type="InterPro" id="IPR018303">
    <property type="entry name" value="ATPase_P-typ_P_site"/>
</dbReference>
<keyword evidence="13" id="KW-1278">Translocase</keyword>
<dbReference type="InterPro" id="IPR036163">
    <property type="entry name" value="HMA_dom_sf"/>
</dbReference>
<geneLocation type="plasmid" evidence="20">
    <name>unnamed2</name>
</geneLocation>
<evidence type="ECO:0000256" key="18">
    <source>
        <dbReference type="RuleBase" id="RU362081"/>
    </source>
</evidence>
<keyword evidence="17 18" id="KW-0472">Membrane</keyword>
<keyword evidence="5 18" id="KW-1003">Cell membrane</keyword>
<feature type="transmembrane region" description="Helical" evidence="18">
    <location>
        <begin position="430"/>
        <end position="452"/>
    </location>
</feature>
<evidence type="ECO:0000256" key="7">
    <source>
        <dbReference type="ARBA" id="ARBA00022723"/>
    </source>
</evidence>
<evidence type="ECO:0000256" key="6">
    <source>
        <dbReference type="ARBA" id="ARBA00022692"/>
    </source>
</evidence>
<dbReference type="AlphaFoldDB" id="A0A1B2EXV3"/>
<keyword evidence="7 18" id="KW-0479">Metal-binding</keyword>
<keyword evidence="12" id="KW-0460">Magnesium</keyword>
<feature type="transmembrane region" description="Helical" evidence="18">
    <location>
        <begin position="277"/>
        <end position="296"/>
    </location>
</feature>
<dbReference type="EMBL" id="CP016619">
    <property type="protein sequence ID" value="ANY84737.1"/>
    <property type="molecule type" value="Genomic_DNA"/>
</dbReference>
<dbReference type="PRINTS" id="PR00942">
    <property type="entry name" value="CUATPASEI"/>
</dbReference>
<feature type="transmembrane region" description="Helical" evidence="18">
    <location>
        <begin position="458"/>
        <end position="481"/>
    </location>
</feature>
<dbReference type="FunFam" id="2.70.150.10:FF:000020">
    <property type="entry name" value="Copper-exporting P-type ATPase A"/>
    <property type="match status" value="1"/>
</dbReference>
<dbReference type="PRINTS" id="PR00119">
    <property type="entry name" value="CATATPASE"/>
</dbReference>
<protein>
    <recommendedName>
        <fullName evidence="3">P-type Cu(+) transporter</fullName>
        <ecNumber evidence="3">7.2.2.8</ecNumber>
    </recommendedName>
</protein>
<evidence type="ECO:0000256" key="5">
    <source>
        <dbReference type="ARBA" id="ARBA00022475"/>
    </source>
</evidence>
<dbReference type="NCBIfam" id="TIGR00003">
    <property type="entry name" value="copper ion binding protein"/>
    <property type="match status" value="1"/>
</dbReference>
<dbReference type="NCBIfam" id="TIGR01494">
    <property type="entry name" value="ATPase_P-type"/>
    <property type="match status" value="1"/>
</dbReference>
<evidence type="ECO:0000256" key="3">
    <source>
        <dbReference type="ARBA" id="ARBA00012517"/>
    </source>
</evidence>
<organism evidence="20">
    <name type="scientific">Microvirga ossetica</name>
    <dbReference type="NCBI Taxonomy" id="1882682"/>
    <lineage>
        <taxon>Bacteria</taxon>
        <taxon>Pseudomonadati</taxon>
        <taxon>Pseudomonadota</taxon>
        <taxon>Alphaproteobacteria</taxon>
        <taxon>Hyphomicrobiales</taxon>
        <taxon>Methylobacteriaceae</taxon>
        <taxon>Microvirga</taxon>
    </lineage>
</organism>
<feature type="transmembrane region" description="Helical" evidence="18">
    <location>
        <begin position="212"/>
        <end position="228"/>
    </location>
</feature>
<dbReference type="InterPro" id="IPR006121">
    <property type="entry name" value="HMA_dom"/>
</dbReference>
<keyword evidence="15" id="KW-0186">Copper</keyword>
<dbReference type="SUPFAM" id="SSF55008">
    <property type="entry name" value="HMA, heavy metal-associated domain"/>
    <property type="match status" value="2"/>
</dbReference>
<comment type="similarity">
    <text evidence="2 18">Belongs to the cation transport ATPase (P-type) (TC 3.A.3) family. Type IB subfamily.</text>
</comment>
<dbReference type="CDD" id="cd00371">
    <property type="entry name" value="HMA"/>
    <property type="match status" value="2"/>
</dbReference>
<dbReference type="Gene3D" id="3.40.1110.10">
    <property type="entry name" value="Calcium-transporting ATPase, cytoplasmic domain N"/>
    <property type="match status" value="1"/>
</dbReference>
<keyword evidence="14 18" id="KW-1133">Transmembrane helix</keyword>
<keyword evidence="9 18" id="KW-0547">Nucleotide-binding</keyword>
<evidence type="ECO:0000256" key="11">
    <source>
        <dbReference type="ARBA" id="ARBA00022840"/>
    </source>
</evidence>
<dbReference type="Gene3D" id="3.30.70.100">
    <property type="match status" value="2"/>
</dbReference>
<dbReference type="InterPro" id="IPR023214">
    <property type="entry name" value="HAD_sf"/>
</dbReference>
<dbReference type="InterPro" id="IPR023299">
    <property type="entry name" value="ATPase_P-typ_cyto_dom_N"/>
</dbReference>
<dbReference type="GO" id="GO:0140581">
    <property type="term" value="F:P-type monovalent copper transporter activity"/>
    <property type="evidence" value="ECO:0007669"/>
    <property type="project" value="UniProtKB-EC"/>
</dbReference>
<dbReference type="SUPFAM" id="SSF81653">
    <property type="entry name" value="Calcium ATPase, transduction domain A"/>
    <property type="match status" value="1"/>
</dbReference>
<feature type="domain" description="HMA" evidence="19">
    <location>
        <begin position="16"/>
        <end position="81"/>
    </location>
</feature>
<dbReference type="GO" id="GO:0016887">
    <property type="term" value="F:ATP hydrolysis activity"/>
    <property type="evidence" value="ECO:0007669"/>
    <property type="project" value="InterPro"/>
</dbReference>
<dbReference type="GO" id="GO:0005524">
    <property type="term" value="F:ATP binding"/>
    <property type="evidence" value="ECO:0007669"/>
    <property type="project" value="UniProtKB-UniRule"/>
</dbReference>
<dbReference type="GO" id="GO:0043682">
    <property type="term" value="F:P-type divalent copper transporter activity"/>
    <property type="evidence" value="ECO:0007669"/>
    <property type="project" value="TreeGrafter"/>
</dbReference>
<evidence type="ECO:0000256" key="12">
    <source>
        <dbReference type="ARBA" id="ARBA00022842"/>
    </source>
</evidence>
<comment type="subcellular location">
    <subcellularLocation>
        <location evidence="1">Cell membrane</location>
        <topology evidence="1">Multi-pass membrane protein</topology>
    </subcellularLocation>
</comment>
<dbReference type="CDD" id="cd02094">
    <property type="entry name" value="P-type_ATPase_Cu-like"/>
    <property type="match status" value="1"/>
</dbReference>
<dbReference type="NCBIfam" id="TIGR01525">
    <property type="entry name" value="ATPase-IB_hvy"/>
    <property type="match status" value="1"/>
</dbReference>
<dbReference type="Pfam" id="PF00702">
    <property type="entry name" value="Hydrolase"/>
    <property type="match status" value="1"/>
</dbReference>
<feature type="transmembrane region" description="Helical" evidence="18">
    <location>
        <begin position="249"/>
        <end position="271"/>
    </location>
</feature>
<evidence type="ECO:0000259" key="19">
    <source>
        <dbReference type="PROSITE" id="PS50846"/>
    </source>
</evidence>
<evidence type="ECO:0000256" key="17">
    <source>
        <dbReference type="ARBA" id="ARBA00023136"/>
    </source>
</evidence>
<dbReference type="RefSeq" id="WP_162299281.1">
    <property type="nucleotide sequence ID" value="NZ_CP016619.1"/>
</dbReference>
<dbReference type="SFLD" id="SFLDG00002">
    <property type="entry name" value="C1.7:_P-type_atpase_like"/>
    <property type="match status" value="1"/>
</dbReference>
<dbReference type="Pfam" id="PF00122">
    <property type="entry name" value="E1-E2_ATPase"/>
    <property type="match status" value="1"/>
</dbReference>
<dbReference type="InterPro" id="IPR059000">
    <property type="entry name" value="ATPase_P-type_domA"/>
</dbReference>
<dbReference type="InterPro" id="IPR044492">
    <property type="entry name" value="P_typ_ATPase_HD_dom"/>
</dbReference>
<keyword evidence="10" id="KW-0187">Copper transport</keyword>
<dbReference type="InterPro" id="IPR027256">
    <property type="entry name" value="P-typ_ATPase_IB"/>
</dbReference>
<dbReference type="SUPFAM" id="SSF81665">
    <property type="entry name" value="Calcium ATPase, transmembrane domain M"/>
    <property type="match status" value="1"/>
</dbReference>
<dbReference type="InterPro" id="IPR008250">
    <property type="entry name" value="ATPase_P-typ_transduc_dom_A_sf"/>
</dbReference>
<dbReference type="SFLD" id="SFLDS00003">
    <property type="entry name" value="Haloacid_Dehalogenase"/>
    <property type="match status" value="1"/>
</dbReference>
<dbReference type="PROSITE" id="PS01047">
    <property type="entry name" value="HMA_1"/>
    <property type="match status" value="2"/>
</dbReference>
<dbReference type="InterPro" id="IPR036412">
    <property type="entry name" value="HAD-like_sf"/>
</dbReference>
<sequence>MPVADKLSSLPVSTSQTLGIPISGMTCASCVGRVEKAIRAVEGVQSVAVNLATERAQVTATPGIKPEAVLKAIRNAGYEPREENADLSVHGMSCASCVGRVERALNAVPGVLGASVNLATERAHVRYAGGTDVLAAVIAAAEKAGYPAEPVRTDAAQGDREQEARAAEITRLQRSLIVAAIATLPLLVFEMGSHLIEELHHFLAGNIGEDNIKLICFVLATVVQFGPGRIFYVKGWPALLRGAPDMNSLVMLGTSTAYGYSVVSTFAPSVLPIGMDYTYYEAGAVIVTLILLGRFFEARAKGRTGDAIRRLMTLQAKTARVIKDGQEQDVPVDVVRVGDIVVVRPGERVPVDGEVISGSSFVDESMITGEPIPAQKDVGASVVGGTVNKTGAFQFRAAKVGRDTVLAQIVRTVEAAQGAKLPIQAIVDKVTMWFVPVVMALAVVTFLVWLAFGPEPALSFALVNAVAVLIIACPCAMGLATPTSIMVGTGKAAELGILFRRGEALQALRNTKVIALDKTGTLTKGRPELTDLQAAAGFTENDVLTLVASVETRSEHPIAEAIVAEAHRRGLALVEPQTFEGKPGFGVVAKVGGREVVVGADRLMVQRGHDLSTFAATAERLAGHGKSPLYAAVDGRLAAIIAVSDPIKETTPAALEALRGLGLRIVMITGDNRRTADAIARTLGVDEVVAEVLPTDKADVVKRLQSGGATVAFVGDGINDAPALAQADVGLAIGTGTDIAIESADVVLMSGDLRNVPNAIALSQATIRNIGQNLFWAFGYNAVLIPVAAGALYPTFGILLSPMVAGLAMALSSVSVLSNALRLRSFSPPVKTGEERRVVLRPVPAE</sequence>
<dbReference type="Gene3D" id="2.70.150.10">
    <property type="entry name" value="Calcium-transporting ATPase, cytoplasmic transduction domain A"/>
    <property type="match status" value="1"/>
</dbReference>
<dbReference type="PANTHER" id="PTHR43520">
    <property type="entry name" value="ATP7, ISOFORM B"/>
    <property type="match status" value="1"/>
</dbReference>
<evidence type="ECO:0000313" key="20">
    <source>
        <dbReference type="EMBL" id="ANY84737.1"/>
    </source>
</evidence>
<keyword evidence="6 18" id="KW-0812">Transmembrane</keyword>
<dbReference type="InterPro" id="IPR023298">
    <property type="entry name" value="ATPase_P-typ_TM_dom_sf"/>
</dbReference>
<dbReference type="GO" id="GO:0055070">
    <property type="term" value="P:copper ion homeostasis"/>
    <property type="evidence" value="ECO:0007669"/>
    <property type="project" value="TreeGrafter"/>
</dbReference>
<proteinExistence type="inferred from homology"/>
<evidence type="ECO:0000256" key="4">
    <source>
        <dbReference type="ARBA" id="ARBA00022448"/>
    </source>
</evidence>
<dbReference type="Pfam" id="PF00403">
    <property type="entry name" value="HMA"/>
    <property type="match status" value="2"/>
</dbReference>
<dbReference type="PROSITE" id="PS00154">
    <property type="entry name" value="ATPASE_E1_E2"/>
    <property type="match status" value="1"/>
</dbReference>
<dbReference type="SFLD" id="SFLDF00027">
    <property type="entry name" value="p-type_atpase"/>
    <property type="match status" value="1"/>
</dbReference>
<evidence type="ECO:0000256" key="1">
    <source>
        <dbReference type="ARBA" id="ARBA00004651"/>
    </source>
</evidence>
<accession>A0A1B2EXV3</accession>
<keyword evidence="8" id="KW-0677">Repeat</keyword>
<dbReference type="InterPro" id="IPR017969">
    <property type="entry name" value="Heavy-metal-associated_CS"/>
</dbReference>
<dbReference type="GO" id="GO:0060003">
    <property type="term" value="P:copper ion export"/>
    <property type="evidence" value="ECO:0007669"/>
    <property type="project" value="UniProtKB-ARBA"/>
</dbReference>
<gene>
    <name evidence="20" type="ORF">BB934_42080</name>
</gene>
<evidence type="ECO:0000256" key="16">
    <source>
        <dbReference type="ARBA" id="ARBA00023065"/>
    </source>
</evidence>
<evidence type="ECO:0000256" key="9">
    <source>
        <dbReference type="ARBA" id="ARBA00022741"/>
    </source>
</evidence>
<name>A0A1B2EXV3_9HYPH</name>
<evidence type="ECO:0000256" key="10">
    <source>
        <dbReference type="ARBA" id="ARBA00022796"/>
    </source>
</evidence>
<dbReference type="GO" id="GO:0005507">
    <property type="term" value="F:copper ion binding"/>
    <property type="evidence" value="ECO:0007669"/>
    <property type="project" value="InterPro"/>
</dbReference>
<evidence type="ECO:0000256" key="8">
    <source>
        <dbReference type="ARBA" id="ARBA00022737"/>
    </source>
</evidence>
<keyword evidence="16" id="KW-0406">Ion transport</keyword>
<feature type="transmembrane region" description="Helical" evidence="18">
    <location>
        <begin position="799"/>
        <end position="821"/>
    </location>
</feature>
<dbReference type="KEGG" id="moc:BB934_42080"/>
<dbReference type="Gene3D" id="3.40.50.1000">
    <property type="entry name" value="HAD superfamily/HAD-like"/>
    <property type="match status" value="1"/>
</dbReference>
<evidence type="ECO:0000256" key="13">
    <source>
        <dbReference type="ARBA" id="ARBA00022967"/>
    </source>
</evidence>
<feature type="transmembrane region" description="Helical" evidence="18">
    <location>
        <begin position="175"/>
        <end position="192"/>
    </location>
</feature>
<dbReference type="GO" id="GO:0005886">
    <property type="term" value="C:plasma membrane"/>
    <property type="evidence" value="ECO:0007669"/>
    <property type="project" value="UniProtKB-SubCell"/>
</dbReference>
<dbReference type="InterPro" id="IPR001757">
    <property type="entry name" value="P_typ_ATPase"/>
</dbReference>
<dbReference type="PANTHER" id="PTHR43520:SF8">
    <property type="entry name" value="P-TYPE CU(+) TRANSPORTER"/>
    <property type="match status" value="1"/>
</dbReference>
<dbReference type="FunFam" id="3.30.70.100:FF:000005">
    <property type="entry name" value="Copper-exporting P-type ATPase A"/>
    <property type="match status" value="2"/>
</dbReference>
<reference evidence="20" key="1">
    <citation type="submission" date="2016-07" db="EMBL/GenBank/DDBJ databases">
        <title>Microvirga ossetica sp. nov. a new species of rhizobia isolated from root nodules of the legume species Vicia alpestris Steven originated from North Ossetia region in the Caucasus.</title>
        <authorList>
            <person name="Safronova V.I."/>
            <person name="Kuznetsova I.G."/>
            <person name="Sazanova A.L."/>
            <person name="Belimov A."/>
            <person name="Andronov E."/>
            <person name="Osledkin Y.S."/>
            <person name="Onishchuk O.P."/>
            <person name="Kurchak O.N."/>
            <person name="Shaposhnikov A.I."/>
            <person name="Willems A."/>
            <person name="Tikhonovich I.A."/>
        </authorList>
    </citation>
    <scope>NUCLEOTIDE SEQUENCE [LARGE SCALE GENOMIC DNA]</scope>
    <source>
        <strain evidence="20">V5/3M</strain>
        <plasmid evidence="20">unnamed2</plasmid>
    </source>
</reference>
<dbReference type="InterPro" id="IPR006122">
    <property type="entry name" value="HMA_Cu_ion-bd"/>
</dbReference>
<evidence type="ECO:0000256" key="15">
    <source>
        <dbReference type="ARBA" id="ARBA00023008"/>
    </source>
</evidence>